<dbReference type="EMBL" id="OA564416">
    <property type="protein sequence ID" value="CAD7194240.1"/>
    <property type="molecule type" value="Genomic_DNA"/>
</dbReference>
<gene>
    <name evidence="1" type="ORF">TDIB3V08_LOCUS667</name>
</gene>
<reference evidence="1" key="1">
    <citation type="submission" date="2020-11" db="EMBL/GenBank/DDBJ databases">
        <authorList>
            <person name="Tran Van P."/>
        </authorList>
    </citation>
    <scope>NUCLEOTIDE SEQUENCE</scope>
</reference>
<evidence type="ECO:0000313" key="1">
    <source>
        <dbReference type="EMBL" id="CAD7194240.1"/>
    </source>
</evidence>
<protein>
    <submittedName>
        <fullName evidence="1">Uncharacterized protein</fullName>
    </submittedName>
</protein>
<name>A0A7R8V9M2_TIMDO</name>
<proteinExistence type="predicted"/>
<accession>A0A7R8V9M2</accession>
<dbReference type="AlphaFoldDB" id="A0A7R8V9M2"/>
<sequence length="144" mass="16848">MTPAGYRYPSSGVVVSSALTRTIHPASAMLWWRFRRPRLHDQEKRLKLTSFFCRPPEAQSCAWYRCVDFHFDPFFSTDRASCATWSRHYRLEKLDSSSLAKKKRASGYQFGNFNNCRHKGVVQRKKKENRVTKQVVKLLTTTPD</sequence>
<organism evidence="1">
    <name type="scientific">Timema douglasi</name>
    <name type="common">Walking stick</name>
    <dbReference type="NCBI Taxonomy" id="61478"/>
    <lineage>
        <taxon>Eukaryota</taxon>
        <taxon>Metazoa</taxon>
        <taxon>Ecdysozoa</taxon>
        <taxon>Arthropoda</taxon>
        <taxon>Hexapoda</taxon>
        <taxon>Insecta</taxon>
        <taxon>Pterygota</taxon>
        <taxon>Neoptera</taxon>
        <taxon>Polyneoptera</taxon>
        <taxon>Phasmatodea</taxon>
        <taxon>Timematodea</taxon>
        <taxon>Timematoidea</taxon>
        <taxon>Timematidae</taxon>
        <taxon>Timema</taxon>
    </lineage>
</organism>